<proteinExistence type="predicted"/>
<protein>
    <submittedName>
        <fullName evidence="2">Uncharacterized protein</fullName>
    </submittedName>
</protein>
<dbReference type="Proteomes" id="UP001597402">
    <property type="component" value="Unassembled WGS sequence"/>
</dbReference>
<name>A0ABW4XG05_9ACTN</name>
<gene>
    <name evidence="2" type="ORF">ACFSHS_18925</name>
</gene>
<evidence type="ECO:0000313" key="3">
    <source>
        <dbReference type="Proteomes" id="UP001597402"/>
    </source>
</evidence>
<reference evidence="3" key="1">
    <citation type="journal article" date="2019" name="Int. J. Syst. Evol. Microbiol.">
        <title>The Global Catalogue of Microorganisms (GCM) 10K type strain sequencing project: providing services to taxonomists for standard genome sequencing and annotation.</title>
        <authorList>
            <consortium name="The Broad Institute Genomics Platform"/>
            <consortium name="The Broad Institute Genome Sequencing Center for Infectious Disease"/>
            <person name="Wu L."/>
            <person name="Ma J."/>
        </authorList>
    </citation>
    <scope>NUCLEOTIDE SEQUENCE [LARGE SCALE GENOMIC DNA]</scope>
    <source>
        <strain evidence="3">JCM 3338</strain>
    </source>
</reference>
<evidence type="ECO:0000313" key="2">
    <source>
        <dbReference type="EMBL" id="MFD2093640.1"/>
    </source>
</evidence>
<dbReference type="RefSeq" id="WP_376879464.1">
    <property type="nucleotide sequence ID" value="NZ_JBHUHP010000024.1"/>
</dbReference>
<keyword evidence="3" id="KW-1185">Reference proteome</keyword>
<evidence type="ECO:0000256" key="1">
    <source>
        <dbReference type="SAM" id="MobiDB-lite"/>
    </source>
</evidence>
<comment type="caution">
    <text evidence="2">The sequence shown here is derived from an EMBL/GenBank/DDBJ whole genome shotgun (WGS) entry which is preliminary data.</text>
</comment>
<organism evidence="2 3">
    <name type="scientific">Blastococcus deserti</name>
    <dbReference type="NCBI Taxonomy" id="2259033"/>
    <lineage>
        <taxon>Bacteria</taxon>
        <taxon>Bacillati</taxon>
        <taxon>Actinomycetota</taxon>
        <taxon>Actinomycetes</taxon>
        <taxon>Geodermatophilales</taxon>
        <taxon>Geodermatophilaceae</taxon>
        <taxon>Blastococcus</taxon>
    </lineage>
</organism>
<sequence>MVPARPLEDARQWAPSALVSHTLAELDGRVVIEAGAENAFQVAAVGRLATREELSSWAKFGAEVQAVTDATFFEAQVGGSSIIDDTVRGLTTLYAEAPFAKSLVLLYVIGAETTFEDVLWFWNARAMRPGEEGASLLLGYDQVLPNRDALVDLVRQTARGTPSLSVVSVSVPRADLESLLESVIGIARHEGTKWTEGLFRTQTVEPTAVINGDPRPFWSGTRHVGAATDQTTALYRPRTTVTFLGPLSFAPAFTGQPADLRLRSKLFDVPRRPAVAELFDAQATWAGDALRLRSRLQRRYELPLALPSPEHVLKAAVTLPYEPSDKARQLRAVLEREAGRLEPYRDPVVVSVIEALTPDDTRKLKRELQKLDAPDRESVLAMLATLRSPRPRTLHDLASNLPPPSSAVPASRVAAALAELVDRGHVQRGLRADCTLCDTHDLRQLDDAAAPVTCRACGAPAVYDVGDHGEPRLYYLLAPVMRLISANGGLPVLAAAGVLQSEGLHLVAGAQFVGTDEDFEVDLLGWGGTKVYAGEMKKQPAGFTDVESDVRNSVRFGADVHVAATFGAVDDTLRARLEEACAAENIELRVLDIETLLTHDQPATAASPAGVQESGDDPADGRPEGAPGVA</sequence>
<accession>A0ABW4XG05</accession>
<feature type="region of interest" description="Disordered" evidence="1">
    <location>
        <begin position="601"/>
        <end position="630"/>
    </location>
</feature>
<dbReference type="EMBL" id="JBHUHP010000024">
    <property type="protein sequence ID" value="MFD2093640.1"/>
    <property type="molecule type" value="Genomic_DNA"/>
</dbReference>